<evidence type="ECO:0000256" key="5">
    <source>
        <dbReference type="ARBA" id="ARBA00022448"/>
    </source>
</evidence>
<evidence type="ECO:0000256" key="1">
    <source>
        <dbReference type="ARBA" id="ARBA00003408"/>
    </source>
</evidence>
<feature type="transmembrane region" description="Helical" evidence="13">
    <location>
        <begin position="322"/>
        <end position="341"/>
    </location>
</feature>
<evidence type="ECO:0000256" key="12">
    <source>
        <dbReference type="ARBA" id="ARBA00031636"/>
    </source>
</evidence>
<keyword evidence="5" id="KW-0813">Transport</keyword>
<evidence type="ECO:0000256" key="7">
    <source>
        <dbReference type="ARBA" id="ARBA00022475"/>
    </source>
</evidence>
<keyword evidence="11 13" id="KW-0472">Membrane</keyword>
<feature type="transmembrane region" description="Helical" evidence="13">
    <location>
        <begin position="17"/>
        <end position="38"/>
    </location>
</feature>
<evidence type="ECO:0000313" key="14">
    <source>
        <dbReference type="EMBL" id="TCL54428.1"/>
    </source>
</evidence>
<keyword evidence="8 13" id="KW-0812">Transmembrane</keyword>
<evidence type="ECO:0000256" key="11">
    <source>
        <dbReference type="ARBA" id="ARBA00023136"/>
    </source>
</evidence>
<keyword evidence="7" id="KW-1003">Cell membrane</keyword>
<dbReference type="RefSeq" id="WP_031392766.1">
    <property type="nucleotide sequence ID" value="NZ_JPNB01000003.1"/>
</dbReference>
<feature type="transmembrane region" description="Helical" evidence="13">
    <location>
        <begin position="58"/>
        <end position="79"/>
    </location>
</feature>
<feature type="transmembrane region" description="Helical" evidence="13">
    <location>
        <begin position="421"/>
        <end position="443"/>
    </location>
</feature>
<dbReference type="NCBIfam" id="TIGR00797">
    <property type="entry name" value="matE"/>
    <property type="match status" value="1"/>
</dbReference>
<reference evidence="14 15" key="1">
    <citation type="submission" date="2019-03" db="EMBL/GenBank/DDBJ databases">
        <title>Genomic Encyclopedia of Type Strains, Phase IV (KMG-IV): sequencing the most valuable type-strain genomes for metagenomic binning, comparative biology and taxonomic classification.</title>
        <authorList>
            <person name="Goeker M."/>
        </authorList>
    </citation>
    <scope>NUCLEOTIDE SEQUENCE [LARGE SCALE GENOMIC DNA]</scope>
    <source>
        <strain evidence="14 15">DSM 100556</strain>
    </source>
</reference>
<feature type="transmembrane region" description="Helical" evidence="13">
    <location>
        <begin position="262"/>
        <end position="283"/>
    </location>
</feature>
<feature type="transmembrane region" description="Helical" evidence="13">
    <location>
        <begin position="166"/>
        <end position="190"/>
    </location>
</feature>
<evidence type="ECO:0000256" key="13">
    <source>
        <dbReference type="SAM" id="Phobius"/>
    </source>
</evidence>
<feature type="transmembrane region" description="Helical" evidence="13">
    <location>
        <begin position="136"/>
        <end position="154"/>
    </location>
</feature>
<feature type="transmembrane region" description="Helical" evidence="13">
    <location>
        <begin position="390"/>
        <end position="409"/>
    </location>
</feature>
<comment type="subcellular location">
    <subcellularLocation>
        <location evidence="2">Cell membrane</location>
        <topology evidence="2">Multi-pass membrane protein</topology>
    </subcellularLocation>
</comment>
<sequence length="454" mass="49537">MELQKENKMGYMPVNKLLLSMSLPIMVSMLVQALYNIVDSVFVAMINENALTAVSLAFPVQSLMIAVAVGTGVGSNAVLSKSLGEKNFEKVNRTAVNGIFLSIISYLLFLVIGLTAVVPFYRSQTADAQILEYGKVYLTIVCVASLGIFIQITFERMLQSTGKTIYTMITQGTGAIINIILNPILIFGLLGMPKLGIAGSAVATVVGQTIAGILAVVINHKINNEVKLHFKGFRPDKGIIKQIYIIGIPSIVMQAMGSLMTYGINLILISFTATATAVFGVYFKLQSFVFMPIFGLNNGMVPIIAYNYGAGKRERLVKTVKLSIFYAVALMVVGFFIFQIFPHTLLQLFNASETMLSIGVPALRIISIAFLVAGFSIICSSVFQALGNGVYSMVISLIRQLIVLLPAAYLLSKLGNVDYVWWSFPIAEIVALMLSAFFLGRIYRKVIRHIGEKV</sequence>
<comment type="function">
    <text evidence="1">Multidrug efflux pump.</text>
</comment>
<feature type="transmembrane region" description="Helical" evidence="13">
    <location>
        <begin position="99"/>
        <end position="121"/>
    </location>
</feature>
<dbReference type="STRING" id="1469948.GCA_000732725_04157"/>
<keyword evidence="6" id="KW-0050">Antiport</keyword>
<comment type="caution">
    <text evidence="14">The sequence shown here is derived from an EMBL/GenBank/DDBJ whole genome shotgun (WGS) entry which is preliminary data.</text>
</comment>
<keyword evidence="10" id="KW-0406">Ion transport</keyword>
<keyword evidence="9 13" id="KW-1133">Transmembrane helix</keyword>
<dbReference type="PANTHER" id="PTHR43298">
    <property type="entry name" value="MULTIDRUG RESISTANCE PROTEIN NORM-RELATED"/>
    <property type="match status" value="1"/>
</dbReference>
<dbReference type="PIRSF" id="PIRSF006603">
    <property type="entry name" value="DinF"/>
    <property type="match status" value="1"/>
</dbReference>
<feature type="transmembrane region" description="Helical" evidence="13">
    <location>
        <begin position="361"/>
        <end position="383"/>
    </location>
</feature>
<dbReference type="CDD" id="cd13144">
    <property type="entry name" value="MATE_like_4"/>
    <property type="match status" value="1"/>
</dbReference>
<evidence type="ECO:0000313" key="15">
    <source>
        <dbReference type="Proteomes" id="UP000295718"/>
    </source>
</evidence>
<dbReference type="InterPro" id="IPR048279">
    <property type="entry name" value="MdtK-like"/>
</dbReference>
<dbReference type="PANTHER" id="PTHR43298:SF2">
    <property type="entry name" value="FMN_FAD EXPORTER YEEO-RELATED"/>
    <property type="match status" value="1"/>
</dbReference>
<dbReference type="InterPro" id="IPR002528">
    <property type="entry name" value="MATE_fam"/>
</dbReference>
<dbReference type="Proteomes" id="UP000295718">
    <property type="component" value="Unassembled WGS sequence"/>
</dbReference>
<dbReference type="Pfam" id="PF01554">
    <property type="entry name" value="MatE"/>
    <property type="match status" value="2"/>
</dbReference>
<dbReference type="GO" id="GO:0015297">
    <property type="term" value="F:antiporter activity"/>
    <property type="evidence" value="ECO:0007669"/>
    <property type="project" value="UniProtKB-KW"/>
</dbReference>
<gene>
    <name evidence="14" type="ORF">EDD76_12025</name>
</gene>
<accession>A0A4R1QL59</accession>
<feature type="transmembrane region" description="Helical" evidence="13">
    <location>
        <begin position="196"/>
        <end position="218"/>
    </location>
</feature>
<evidence type="ECO:0000256" key="4">
    <source>
        <dbReference type="ARBA" id="ARBA00020268"/>
    </source>
</evidence>
<dbReference type="OrthoDB" id="9811110at2"/>
<evidence type="ECO:0000256" key="3">
    <source>
        <dbReference type="ARBA" id="ARBA00010199"/>
    </source>
</evidence>
<dbReference type="GO" id="GO:0005886">
    <property type="term" value="C:plasma membrane"/>
    <property type="evidence" value="ECO:0007669"/>
    <property type="project" value="UniProtKB-SubCell"/>
</dbReference>
<evidence type="ECO:0000256" key="10">
    <source>
        <dbReference type="ARBA" id="ARBA00023065"/>
    </source>
</evidence>
<evidence type="ECO:0000256" key="2">
    <source>
        <dbReference type="ARBA" id="ARBA00004651"/>
    </source>
</evidence>
<dbReference type="EMBL" id="SLUO01000020">
    <property type="protein sequence ID" value="TCL54428.1"/>
    <property type="molecule type" value="Genomic_DNA"/>
</dbReference>
<evidence type="ECO:0000256" key="6">
    <source>
        <dbReference type="ARBA" id="ARBA00022449"/>
    </source>
</evidence>
<name>A0A4R1QL59_9FIRM</name>
<dbReference type="GO" id="GO:0006811">
    <property type="term" value="P:monoatomic ion transport"/>
    <property type="evidence" value="ECO:0007669"/>
    <property type="project" value="UniProtKB-KW"/>
</dbReference>
<keyword evidence="15" id="KW-1185">Reference proteome</keyword>
<evidence type="ECO:0000256" key="9">
    <source>
        <dbReference type="ARBA" id="ARBA00022989"/>
    </source>
</evidence>
<comment type="similarity">
    <text evidence="3">Belongs to the multi antimicrobial extrusion (MATE) (TC 2.A.66.1) family.</text>
</comment>
<organism evidence="14 15">
    <name type="scientific">Kineothrix alysoides</name>
    <dbReference type="NCBI Taxonomy" id="1469948"/>
    <lineage>
        <taxon>Bacteria</taxon>
        <taxon>Bacillati</taxon>
        <taxon>Bacillota</taxon>
        <taxon>Clostridia</taxon>
        <taxon>Lachnospirales</taxon>
        <taxon>Lachnospiraceae</taxon>
        <taxon>Kineothrix</taxon>
    </lineage>
</organism>
<dbReference type="AlphaFoldDB" id="A0A4R1QL59"/>
<dbReference type="GO" id="GO:0042910">
    <property type="term" value="F:xenobiotic transmembrane transporter activity"/>
    <property type="evidence" value="ECO:0007669"/>
    <property type="project" value="InterPro"/>
</dbReference>
<protein>
    <recommendedName>
        <fullName evidence="4">Probable multidrug resistance protein NorM</fullName>
    </recommendedName>
    <alternativeName>
        <fullName evidence="12">Multidrug-efflux transporter</fullName>
    </alternativeName>
</protein>
<dbReference type="InterPro" id="IPR050222">
    <property type="entry name" value="MATE_MdtK"/>
</dbReference>
<evidence type="ECO:0000256" key="8">
    <source>
        <dbReference type="ARBA" id="ARBA00022692"/>
    </source>
</evidence>
<proteinExistence type="inferred from homology"/>